<dbReference type="EMBL" id="CM032190">
    <property type="protein sequence ID" value="KAG7086827.1"/>
    <property type="molecule type" value="Genomic_DNA"/>
</dbReference>
<feature type="region of interest" description="Disordered" evidence="1">
    <location>
        <begin position="120"/>
        <end position="154"/>
    </location>
</feature>
<feature type="chain" id="PRO_5040358783" evidence="2">
    <location>
        <begin position="20"/>
        <end position="180"/>
    </location>
</feature>
<comment type="caution">
    <text evidence="3">The sequence shown here is derived from an EMBL/GenBank/DDBJ whole genome shotgun (WGS) entry which is preliminary data.</text>
</comment>
<dbReference type="KEGG" id="more:E1B28_002748"/>
<feature type="signal peptide" evidence="2">
    <location>
        <begin position="1"/>
        <end position="19"/>
    </location>
</feature>
<dbReference type="GeneID" id="66071824"/>
<dbReference type="Proteomes" id="UP001049176">
    <property type="component" value="Chromosome 10"/>
</dbReference>
<dbReference type="RefSeq" id="XP_043003298.1">
    <property type="nucleotide sequence ID" value="XM_043159693.1"/>
</dbReference>
<proteinExistence type="predicted"/>
<evidence type="ECO:0000313" key="4">
    <source>
        <dbReference type="Proteomes" id="UP001049176"/>
    </source>
</evidence>
<sequence>MFFAPAFVTLSTLTTLAFAATGPPITVPAKDQWWVAQSSNVLTWDCHNSQATQFGVYVTNKDPKVFSGALGIIAILQNDVCSKEITLQQVNLNAGTGYTILFTDPVNQTNILSQSDEFEIKPLGSPYPTPPGSSTGSGTGTGTGTSANSQSTGKNGASSYKSSLGYSFAAVGALVGLIAA</sequence>
<dbReference type="AlphaFoldDB" id="A0A9P7RP06"/>
<dbReference type="OrthoDB" id="2576580at2759"/>
<protein>
    <submittedName>
        <fullName evidence="3">Uncharacterized protein</fullName>
    </submittedName>
</protein>
<accession>A0A9P7RP06</accession>
<name>A0A9P7RP06_9AGAR</name>
<evidence type="ECO:0000256" key="1">
    <source>
        <dbReference type="SAM" id="MobiDB-lite"/>
    </source>
</evidence>
<organism evidence="3 4">
    <name type="scientific">Marasmius oreades</name>
    <name type="common">fairy-ring Marasmius</name>
    <dbReference type="NCBI Taxonomy" id="181124"/>
    <lineage>
        <taxon>Eukaryota</taxon>
        <taxon>Fungi</taxon>
        <taxon>Dikarya</taxon>
        <taxon>Basidiomycota</taxon>
        <taxon>Agaricomycotina</taxon>
        <taxon>Agaricomycetes</taxon>
        <taxon>Agaricomycetidae</taxon>
        <taxon>Agaricales</taxon>
        <taxon>Marasmiineae</taxon>
        <taxon>Marasmiaceae</taxon>
        <taxon>Marasmius</taxon>
    </lineage>
</organism>
<keyword evidence="2" id="KW-0732">Signal</keyword>
<gene>
    <name evidence="3" type="ORF">E1B28_002748</name>
</gene>
<evidence type="ECO:0000256" key="2">
    <source>
        <dbReference type="SAM" id="SignalP"/>
    </source>
</evidence>
<feature type="compositionally biased region" description="Low complexity" evidence="1">
    <location>
        <begin position="144"/>
        <end position="153"/>
    </location>
</feature>
<keyword evidence="4" id="KW-1185">Reference proteome</keyword>
<reference evidence="3" key="1">
    <citation type="journal article" date="2021" name="Genome Biol. Evol.">
        <title>The assembled and annotated genome of the fairy-ring fungus Marasmius oreades.</title>
        <authorList>
            <person name="Hiltunen M."/>
            <person name="Ament-Velasquez S.L."/>
            <person name="Johannesson H."/>
        </authorList>
    </citation>
    <scope>NUCLEOTIDE SEQUENCE</scope>
    <source>
        <strain evidence="3">03SP1</strain>
    </source>
</reference>
<evidence type="ECO:0000313" key="3">
    <source>
        <dbReference type="EMBL" id="KAG7086827.1"/>
    </source>
</evidence>